<feature type="transmembrane region" description="Helical" evidence="8">
    <location>
        <begin position="77"/>
        <end position="104"/>
    </location>
</feature>
<proteinExistence type="inferred from homology"/>
<reference evidence="10" key="2">
    <citation type="submission" date="2015-09" db="EMBL/GenBank/DDBJ databases">
        <title>Draft genome sequence of Mycobacterium neoaurum DSM 44074.</title>
        <authorList>
            <person name="Croce O."/>
            <person name="Robert C."/>
            <person name="Raoult D."/>
            <person name="Drancourt M."/>
        </authorList>
    </citation>
    <scope>NUCLEOTIDE SEQUENCE</scope>
    <source>
        <strain evidence="10">DSM 44074</strain>
    </source>
</reference>
<evidence type="ECO:0000256" key="8">
    <source>
        <dbReference type="SAM" id="Phobius"/>
    </source>
</evidence>
<evidence type="ECO:0000259" key="9">
    <source>
        <dbReference type="Pfam" id="PF00324"/>
    </source>
</evidence>
<dbReference type="PANTHER" id="PTHR43495:SF5">
    <property type="entry name" value="GAMMA-AMINOBUTYRIC ACID PERMEASE"/>
    <property type="match status" value="1"/>
</dbReference>
<feature type="domain" description="Amino acid permease/ SLC12A" evidence="9">
    <location>
        <begin position="46"/>
        <end position="461"/>
    </location>
</feature>
<feature type="transmembrane region" description="Helical" evidence="8">
    <location>
        <begin position="389"/>
        <end position="411"/>
    </location>
</feature>
<name>A0AAV2WPN8_MYCNE</name>
<dbReference type="Gene3D" id="1.20.1740.10">
    <property type="entry name" value="Amino acid/polyamine transporter I"/>
    <property type="match status" value="1"/>
</dbReference>
<dbReference type="AlphaFoldDB" id="A0AAV2WPN8"/>
<evidence type="ECO:0000256" key="1">
    <source>
        <dbReference type="ARBA" id="ARBA00004141"/>
    </source>
</evidence>
<dbReference type="PANTHER" id="PTHR43495">
    <property type="entry name" value="GABA PERMEASE"/>
    <property type="match status" value="1"/>
</dbReference>
<dbReference type="InterPro" id="IPR004841">
    <property type="entry name" value="AA-permease/SLC12A_dom"/>
</dbReference>
<dbReference type="PROSITE" id="PS00218">
    <property type="entry name" value="AMINO_ACID_PERMEASE_1"/>
    <property type="match status" value="1"/>
</dbReference>
<dbReference type="GO" id="GO:0016020">
    <property type="term" value="C:membrane"/>
    <property type="evidence" value="ECO:0007669"/>
    <property type="project" value="UniProtKB-SubCell"/>
</dbReference>
<dbReference type="PIRSF" id="PIRSF006060">
    <property type="entry name" value="AA_transporter"/>
    <property type="match status" value="1"/>
</dbReference>
<evidence type="ECO:0000256" key="2">
    <source>
        <dbReference type="ARBA" id="ARBA00008583"/>
    </source>
</evidence>
<protein>
    <submittedName>
        <fullName evidence="10">Gamma-aminobutyrate permease</fullName>
    </submittedName>
</protein>
<dbReference type="GO" id="GO:0055085">
    <property type="term" value="P:transmembrane transport"/>
    <property type="evidence" value="ECO:0007669"/>
    <property type="project" value="InterPro"/>
</dbReference>
<keyword evidence="4 8" id="KW-0812">Transmembrane</keyword>
<feature type="transmembrane region" description="Helical" evidence="8">
    <location>
        <begin position="156"/>
        <end position="173"/>
    </location>
</feature>
<dbReference type="RefSeq" id="WP_234411670.1">
    <property type="nucleotide sequence ID" value="NZ_LK021340.1"/>
</dbReference>
<keyword evidence="6 8" id="KW-1133">Transmembrane helix</keyword>
<keyword evidence="3" id="KW-0813">Transport</keyword>
<gene>
    <name evidence="10" type="ORF">BN1047_04176</name>
</gene>
<feature type="transmembrane region" description="Helical" evidence="8">
    <location>
        <begin position="462"/>
        <end position="481"/>
    </location>
</feature>
<dbReference type="Proteomes" id="UP000028864">
    <property type="component" value="Unassembled WGS sequence"/>
</dbReference>
<comment type="similarity">
    <text evidence="2">Belongs to the amino acid-polyamine-organocation (APC) superfamily. Amino acid transporter (AAT) (TC 2.A.3.1) family.</text>
</comment>
<feature type="transmembrane region" description="Helical" evidence="8">
    <location>
        <begin position="185"/>
        <end position="207"/>
    </location>
</feature>
<keyword evidence="7 8" id="KW-0472">Membrane</keyword>
<feature type="transmembrane region" description="Helical" evidence="8">
    <location>
        <begin position="363"/>
        <end position="383"/>
    </location>
</feature>
<feature type="transmembrane region" description="Helical" evidence="8">
    <location>
        <begin position="314"/>
        <end position="343"/>
    </location>
</feature>
<evidence type="ECO:0000313" key="10">
    <source>
        <dbReference type="EMBL" id="CDQ46271.1"/>
    </source>
</evidence>
<feature type="transmembrane region" description="Helical" evidence="8">
    <location>
        <begin position="272"/>
        <end position="294"/>
    </location>
</feature>
<comment type="subcellular location">
    <subcellularLocation>
        <location evidence="1">Membrane</location>
        <topology evidence="1">Multi-pass membrane protein</topology>
    </subcellularLocation>
</comment>
<dbReference type="GO" id="GO:0006865">
    <property type="term" value="P:amino acid transport"/>
    <property type="evidence" value="ECO:0007669"/>
    <property type="project" value="UniProtKB-KW"/>
</dbReference>
<feature type="transmembrane region" description="Helical" evidence="8">
    <location>
        <begin position="125"/>
        <end position="150"/>
    </location>
</feature>
<dbReference type="Pfam" id="PF00324">
    <property type="entry name" value="AA_permease"/>
    <property type="match status" value="1"/>
</dbReference>
<sequence length="501" mass="53665">MPTTPPLDSGESARRRAAEEWLELHTADHPAETPGEQLKRVLKSRHLFMITLAGVIGTGLFLGTGQVIGSAGPGSTLIAYCVGGLLLYLTMICLGELSAVMPVSGSFQAHATRFISPEAGFAIGWIYWVSWASFIGLEFLAAGIAMKFWFPDVPTWIFSAIFIVALFLVNCFTARSFAETEYALAAIKVLAVGAFIVLGGLAVFGVIPLQGQPAPLLSNFTDHGGLFPTGLGAVLAVMMTVVYTFMGSEVMGVAAGETENPRKAVPRAVRTIVFRLVFLYLGAILVLTALIPWNQLGLDESPFVTVFSAMGIPYAASLMNFVVLVAILSVGNTGLYMCTRILWSMSKEQAAPKMFGVTTSRGIPIVALVVTVAFGLLSLLSSVVAADTLFVFLISVSGVGGALTWMTIAWAQMRFRRRYIAAGNSVEHLPYAAPFFPAAPILVIVMNIAVFIAMAFDGTQRLSLILGLGMAPACYAIYRWFLRPRIQARIAADTMGHPAGE</sequence>
<evidence type="ECO:0000256" key="6">
    <source>
        <dbReference type="ARBA" id="ARBA00022989"/>
    </source>
</evidence>
<feature type="transmembrane region" description="Helical" evidence="8">
    <location>
        <begin position="431"/>
        <end position="456"/>
    </location>
</feature>
<reference evidence="10" key="1">
    <citation type="submission" date="2014-05" db="EMBL/GenBank/DDBJ databases">
        <authorList>
            <person name="Urmite Genomes"/>
        </authorList>
    </citation>
    <scope>NUCLEOTIDE SEQUENCE</scope>
    <source>
        <strain evidence="10">DSM 44074</strain>
    </source>
</reference>
<accession>A0AAV2WPN8</accession>
<evidence type="ECO:0000256" key="7">
    <source>
        <dbReference type="ARBA" id="ARBA00023136"/>
    </source>
</evidence>
<organism evidence="10 11">
    <name type="scientific">Mycolicibacterium neoaurum</name>
    <name type="common">Mycobacterium neoaurum</name>
    <dbReference type="NCBI Taxonomy" id="1795"/>
    <lineage>
        <taxon>Bacteria</taxon>
        <taxon>Bacillati</taxon>
        <taxon>Actinomycetota</taxon>
        <taxon>Actinomycetes</taxon>
        <taxon>Mycobacteriales</taxon>
        <taxon>Mycobacteriaceae</taxon>
        <taxon>Mycolicibacterium</taxon>
    </lineage>
</organism>
<feature type="transmembrane region" description="Helical" evidence="8">
    <location>
        <begin position="47"/>
        <end position="71"/>
    </location>
</feature>
<evidence type="ECO:0000313" key="11">
    <source>
        <dbReference type="Proteomes" id="UP000028864"/>
    </source>
</evidence>
<dbReference type="InterPro" id="IPR004840">
    <property type="entry name" value="Amino_acid_permease_CS"/>
</dbReference>
<keyword evidence="5" id="KW-0029">Amino-acid transport</keyword>
<evidence type="ECO:0000256" key="3">
    <source>
        <dbReference type="ARBA" id="ARBA00022448"/>
    </source>
</evidence>
<evidence type="ECO:0000256" key="4">
    <source>
        <dbReference type="ARBA" id="ARBA00022692"/>
    </source>
</evidence>
<dbReference type="EMBL" id="LK021340">
    <property type="protein sequence ID" value="CDQ46271.1"/>
    <property type="molecule type" value="Genomic_DNA"/>
</dbReference>
<feature type="transmembrane region" description="Helical" evidence="8">
    <location>
        <begin position="227"/>
        <end position="246"/>
    </location>
</feature>
<dbReference type="FunFam" id="1.20.1740.10:FF:000001">
    <property type="entry name" value="Amino acid permease"/>
    <property type="match status" value="1"/>
</dbReference>
<evidence type="ECO:0000256" key="5">
    <source>
        <dbReference type="ARBA" id="ARBA00022970"/>
    </source>
</evidence>